<comment type="caution">
    <text evidence="1">The sequence shown here is derived from an EMBL/GenBank/DDBJ whole genome shotgun (WGS) entry which is preliminary data.</text>
</comment>
<proteinExistence type="predicted"/>
<reference evidence="1 2" key="1">
    <citation type="submission" date="2021-03" db="EMBL/GenBank/DDBJ databases">
        <title>Genomic Encyclopedia of Type Strains, Phase IV (KMG-IV): sequencing the most valuable type-strain genomes for metagenomic binning, comparative biology and taxonomic classification.</title>
        <authorList>
            <person name="Goeker M."/>
        </authorList>
    </citation>
    <scope>NUCLEOTIDE SEQUENCE [LARGE SCALE GENOMIC DNA]</scope>
    <source>
        <strain evidence="1 2">DSM 21600</strain>
    </source>
</reference>
<name>A0ABS4DYQ6_9HYPH</name>
<protein>
    <submittedName>
        <fullName evidence="1">Addiction module CopG family antidote</fullName>
    </submittedName>
</protein>
<organism evidence="1 2">
    <name type="scientific">Rhizobium halophytocola</name>
    <dbReference type="NCBI Taxonomy" id="735519"/>
    <lineage>
        <taxon>Bacteria</taxon>
        <taxon>Pseudomonadati</taxon>
        <taxon>Pseudomonadota</taxon>
        <taxon>Alphaproteobacteria</taxon>
        <taxon>Hyphomicrobiales</taxon>
        <taxon>Rhizobiaceae</taxon>
        <taxon>Rhizobium/Agrobacterium group</taxon>
        <taxon>Rhizobium</taxon>
    </lineage>
</organism>
<evidence type="ECO:0000313" key="1">
    <source>
        <dbReference type="EMBL" id="MBP1850774.1"/>
    </source>
</evidence>
<gene>
    <name evidence="1" type="ORF">J2Z17_002211</name>
</gene>
<accession>A0ABS4DYQ6</accession>
<dbReference type="Proteomes" id="UP000759443">
    <property type="component" value="Unassembled WGS sequence"/>
</dbReference>
<evidence type="ECO:0000313" key="2">
    <source>
        <dbReference type="Proteomes" id="UP000759443"/>
    </source>
</evidence>
<sequence length="46" mass="5114">MTEIRLSEQDRAFVGGEIGRGSYRTPEEVVSAGLQRLAAKTRCFAR</sequence>
<dbReference type="RefSeq" id="WP_209944829.1">
    <property type="nucleotide sequence ID" value="NZ_JAGGJU010000005.1"/>
</dbReference>
<dbReference type="EMBL" id="JAGGJU010000005">
    <property type="protein sequence ID" value="MBP1850774.1"/>
    <property type="molecule type" value="Genomic_DNA"/>
</dbReference>
<keyword evidence="2" id="KW-1185">Reference proteome</keyword>